<evidence type="ECO:0008006" key="3">
    <source>
        <dbReference type="Google" id="ProtNLM"/>
    </source>
</evidence>
<dbReference type="Proteomes" id="UP000017836">
    <property type="component" value="Unassembled WGS sequence"/>
</dbReference>
<reference evidence="2" key="1">
    <citation type="journal article" date="2013" name="Science">
        <title>The Amborella genome and the evolution of flowering plants.</title>
        <authorList>
            <consortium name="Amborella Genome Project"/>
        </authorList>
    </citation>
    <scope>NUCLEOTIDE SEQUENCE [LARGE SCALE GENOMIC DNA]</scope>
</reference>
<evidence type="ECO:0000313" key="2">
    <source>
        <dbReference type="Proteomes" id="UP000017836"/>
    </source>
</evidence>
<organism evidence="1 2">
    <name type="scientific">Amborella trichopoda</name>
    <dbReference type="NCBI Taxonomy" id="13333"/>
    <lineage>
        <taxon>Eukaryota</taxon>
        <taxon>Viridiplantae</taxon>
        <taxon>Streptophyta</taxon>
        <taxon>Embryophyta</taxon>
        <taxon>Tracheophyta</taxon>
        <taxon>Spermatophyta</taxon>
        <taxon>Magnoliopsida</taxon>
        <taxon>Amborellales</taxon>
        <taxon>Amborellaceae</taxon>
        <taxon>Amborella</taxon>
    </lineage>
</organism>
<dbReference type="AlphaFoldDB" id="W1NU55"/>
<sequence>MEILWLKVTIVAITLRRVENYGEYIVCMKGQLPPGRSHSFIQLTWLRNTFKRLPQNYNRTTLLRYNHAYLLYLVGCTTFADFTYGTIPTIYLQVFEDIEAYEHFKLLRPIPKEIRPGQPKSLRWAPPREWANAHNFGLVIWTPYDDYSDLGEETEEDKDYGLIVHQTTLCRTYLICGHICEGYMPDRDEDAYEELELDDEKEDNVPLVWLPARADEGPSNTQPIPTSV</sequence>
<protein>
    <recommendedName>
        <fullName evidence="3">Aminotransferase-like plant mobile domain-containing protein</fullName>
    </recommendedName>
</protein>
<proteinExistence type="predicted"/>
<dbReference type="Gramene" id="ERM98785">
    <property type="protein sequence ID" value="ERM98785"/>
    <property type="gene ID" value="AMTR_s00093p00053320"/>
</dbReference>
<dbReference type="EMBL" id="KI395256">
    <property type="protein sequence ID" value="ERM98785.1"/>
    <property type="molecule type" value="Genomic_DNA"/>
</dbReference>
<evidence type="ECO:0000313" key="1">
    <source>
        <dbReference type="EMBL" id="ERM98785.1"/>
    </source>
</evidence>
<dbReference type="InterPro" id="IPR044824">
    <property type="entry name" value="MAIN-like"/>
</dbReference>
<name>W1NU55_AMBTC</name>
<keyword evidence="2" id="KW-1185">Reference proteome</keyword>
<dbReference type="PANTHER" id="PTHR46033:SF1">
    <property type="entry name" value="PROTEIN MAIN-LIKE 2"/>
    <property type="match status" value="1"/>
</dbReference>
<dbReference type="PANTHER" id="PTHR46033">
    <property type="entry name" value="PROTEIN MAIN-LIKE 2"/>
    <property type="match status" value="1"/>
</dbReference>
<dbReference type="HOGENOM" id="CLU_1216223_0_0_1"/>
<accession>W1NU55</accession>
<dbReference type="GO" id="GO:0010073">
    <property type="term" value="P:meristem maintenance"/>
    <property type="evidence" value="ECO:0007669"/>
    <property type="project" value="InterPro"/>
</dbReference>
<gene>
    <name evidence="1" type="ORF">AMTR_s00093p00053320</name>
</gene>